<dbReference type="VEuPathDB" id="FungiDB:I302_09037"/>
<evidence type="ECO:0000256" key="2">
    <source>
        <dbReference type="ARBA" id="ARBA00023002"/>
    </source>
</evidence>
<proteinExistence type="inferred from homology"/>
<reference evidence="5" key="1">
    <citation type="submission" date="2013-07" db="EMBL/GenBank/DDBJ databases">
        <title>The Genome Sequence of Cryptococcus bestiolae CBS10118.</title>
        <authorList>
            <consortium name="The Broad Institute Genome Sequencing Platform"/>
            <person name="Cuomo C."/>
            <person name="Litvintseva A."/>
            <person name="Chen Y."/>
            <person name="Heitman J."/>
            <person name="Sun S."/>
            <person name="Springer D."/>
            <person name="Dromer F."/>
            <person name="Young S.K."/>
            <person name="Zeng Q."/>
            <person name="Gargeya S."/>
            <person name="Fitzgerald M."/>
            <person name="Abouelleil A."/>
            <person name="Alvarado L."/>
            <person name="Berlin A.M."/>
            <person name="Chapman S.B."/>
            <person name="Dewar J."/>
            <person name="Goldberg J."/>
            <person name="Griggs A."/>
            <person name="Gujja S."/>
            <person name="Hansen M."/>
            <person name="Howarth C."/>
            <person name="Imamovic A."/>
            <person name="Larimer J."/>
            <person name="McCowan C."/>
            <person name="Murphy C."/>
            <person name="Pearson M."/>
            <person name="Priest M."/>
            <person name="Roberts A."/>
            <person name="Saif S."/>
            <person name="Shea T."/>
            <person name="Sykes S."/>
            <person name="Wortman J."/>
            <person name="Nusbaum C."/>
            <person name="Birren B."/>
        </authorList>
    </citation>
    <scope>NUCLEOTIDE SEQUENCE [LARGE SCALE GENOMIC DNA]</scope>
    <source>
        <strain evidence="5">CBS 10118</strain>
    </source>
</reference>
<dbReference type="AlphaFoldDB" id="A0A1B9FRG6"/>
<keyword evidence="2" id="KW-0560">Oxidoreductase</keyword>
<evidence type="ECO:0000313" key="6">
    <source>
        <dbReference type="EMBL" id="WVW82880.1"/>
    </source>
</evidence>
<name>A0A1B9FRG6_9TREE</name>
<dbReference type="STRING" id="1296100.A0A1B9FRG6"/>
<dbReference type="GO" id="GO:0016491">
    <property type="term" value="F:oxidoreductase activity"/>
    <property type="evidence" value="ECO:0007669"/>
    <property type="project" value="UniProtKB-KW"/>
</dbReference>
<dbReference type="InterPro" id="IPR001509">
    <property type="entry name" value="Epimerase_deHydtase"/>
</dbReference>
<dbReference type="InterPro" id="IPR036291">
    <property type="entry name" value="NAD(P)-bd_dom_sf"/>
</dbReference>
<reference evidence="6" key="2">
    <citation type="submission" date="2013-07" db="EMBL/GenBank/DDBJ databases">
        <authorList>
            <consortium name="The Broad Institute Genome Sequencing Platform"/>
            <person name="Cuomo C."/>
            <person name="Litvintseva A."/>
            <person name="Chen Y."/>
            <person name="Heitman J."/>
            <person name="Sun S."/>
            <person name="Springer D."/>
            <person name="Dromer F."/>
            <person name="Young S.K."/>
            <person name="Zeng Q."/>
            <person name="Gargeya S."/>
            <person name="Fitzgerald M."/>
            <person name="Abouelleil A."/>
            <person name="Alvarado L."/>
            <person name="Berlin A.M."/>
            <person name="Chapman S.B."/>
            <person name="Dewar J."/>
            <person name="Goldberg J."/>
            <person name="Griggs A."/>
            <person name="Gujja S."/>
            <person name="Hansen M."/>
            <person name="Howarth C."/>
            <person name="Imamovic A."/>
            <person name="Larimer J."/>
            <person name="McCowan C."/>
            <person name="Murphy C."/>
            <person name="Pearson M."/>
            <person name="Priest M."/>
            <person name="Roberts A."/>
            <person name="Saif S."/>
            <person name="Shea T."/>
            <person name="Sykes S."/>
            <person name="Wortman J."/>
            <person name="Nusbaum C."/>
            <person name="Birren B."/>
        </authorList>
    </citation>
    <scope>NUCLEOTIDE SEQUENCE</scope>
    <source>
        <strain evidence="6">CBS 10118</strain>
    </source>
</reference>
<dbReference type="EMBL" id="CP144543">
    <property type="protein sequence ID" value="WVW82880.1"/>
    <property type="molecule type" value="Genomic_DNA"/>
</dbReference>
<dbReference type="Gene3D" id="3.40.50.720">
    <property type="entry name" value="NAD(P)-binding Rossmann-like Domain"/>
    <property type="match status" value="1"/>
</dbReference>
<gene>
    <name evidence="5" type="ORF">I302_09037</name>
    <name evidence="6" type="ORF">I302_104892</name>
</gene>
<dbReference type="SUPFAM" id="SSF51735">
    <property type="entry name" value="NAD(P)-binding Rossmann-fold domains"/>
    <property type="match status" value="1"/>
</dbReference>
<evidence type="ECO:0000259" key="4">
    <source>
        <dbReference type="Pfam" id="PF01370"/>
    </source>
</evidence>
<dbReference type="OrthoDB" id="202470at2759"/>
<protein>
    <recommendedName>
        <fullName evidence="4">NAD-dependent epimerase/dehydratase domain-containing protein</fullName>
    </recommendedName>
</protein>
<reference evidence="6" key="4">
    <citation type="submission" date="2024-02" db="EMBL/GenBank/DDBJ databases">
        <title>Comparative genomics of Cryptococcus and Kwoniella reveals pathogenesis evolution and contrasting modes of karyotype evolution via chromosome fusion or intercentromeric recombination.</title>
        <authorList>
            <person name="Coelho M.A."/>
            <person name="David-Palma M."/>
            <person name="Shea T."/>
            <person name="Bowers K."/>
            <person name="McGinley-Smith S."/>
            <person name="Mohammad A.W."/>
            <person name="Gnirke A."/>
            <person name="Yurkov A.M."/>
            <person name="Nowrousian M."/>
            <person name="Sun S."/>
            <person name="Cuomo C.A."/>
            <person name="Heitman J."/>
        </authorList>
    </citation>
    <scope>NUCLEOTIDE SEQUENCE</scope>
    <source>
        <strain evidence="6">CBS 10118</strain>
    </source>
</reference>
<dbReference type="GeneID" id="30213436"/>
<keyword evidence="7" id="KW-1185">Reference proteome</keyword>
<reference evidence="5" key="3">
    <citation type="submission" date="2016-07" db="EMBL/GenBank/DDBJ databases">
        <title>Evolution of pathogenesis and genome organization in the Tremellales.</title>
        <authorList>
            <person name="Cuomo C."/>
            <person name="Litvintseva A."/>
            <person name="Heitman J."/>
            <person name="Chen Y."/>
            <person name="Sun S."/>
            <person name="Springer D."/>
            <person name="Dromer F."/>
            <person name="Young S."/>
            <person name="Zeng Q."/>
            <person name="Chapman S."/>
            <person name="Gujja S."/>
            <person name="Saif S."/>
            <person name="Birren B."/>
        </authorList>
    </citation>
    <scope>NUCLEOTIDE SEQUENCE</scope>
    <source>
        <strain evidence="5">CBS 10118</strain>
    </source>
</reference>
<feature type="domain" description="NAD-dependent epimerase/dehydratase" evidence="4">
    <location>
        <begin position="3"/>
        <end position="201"/>
    </location>
</feature>
<comment type="similarity">
    <text evidence="1">Belongs to the NAD(P)-dependent epimerase/dehydratase family.</text>
</comment>
<accession>A0A1B9FRG6</accession>
<evidence type="ECO:0000256" key="3">
    <source>
        <dbReference type="ARBA" id="ARBA00023027"/>
    </source>
</evidence>
<dbReference type="KEGG" id="kbi:30213436"/>
<dbReference type="PANTHER" id="PTHR43103:SF5">
    <property type="entry name" value="4-EPIMERASE, PUTATIVE (AFU_ORTHOLOGUE AFUA_7G00360)-RELATED"/>
    <property type="match status" value="1"/>
</dbReference>
<evidence type="ECO:0000313" key="7">
    <source>
        <dbReference type="Proteomes" id="UP000092730"/>
    </source>
</evidence>
<dbReference type="Proteomes" id="UP000092730">
    <property type="component" value="Chromosome 3"/>
</dbReference>
<organism evidence="5">
    <name type="scientific">Kwoniella bestiolae CBS 10118</name>
    <dbReference type="NCBI Taxonomy" id="1296100"/>
    <lineage>
        <taxon>Eukaryota</taxon>
        <taxon>Fungi</taxon>
        <taxon>Dikarya</taxon>
        <taxon>Basidiomycota</taxon>
        <taxon>Agaricomycotina</taxon>
        <taxon>Tremellomycetes</taxon>
        <taxon>Tremellales</taxon>
        <taxon>Cryptococcaceae</taxon>
        <taxon>Kwoniella</taxon>
    </lineage>
</organism>
<keyword evidence="3" id="KW-0520">NAD</keyword>
<dbReference type="EMBL" id="KV700382">
    <property type="protein sequence ID" value="OCF21361.1"/>
    <property type="molecule type" value="Genomic_DNA"/>
</dbReference>
<evidence type="ECO:0000256" key="1">
    <source>
        <dbReference type="ARBA" id="ARBA00007637"/>
    </source>
</evidence>
<evidence type="ECO:0000313" key="5">
    <source>
        <dbReference type="EMBL" id="OCF21361.1"/>
    </source>
</evidence>
<sequence length="309" mass="34785">MRILLTGSSGIVGVYVLAYLLEQDHKVIAVDRIPLSNATRTSLSSRHPNLQDLLEEYLVDLTSIEGVKVLFQRYKNNDRDTPSPRSREIEGVIHLAAIPNPENDDPRIVHNVNTCISYNVLYTAAEHGITRMVQASSVNITGLSFTTWGRQGFGRLPIDEEEETRGEDPYSLSKQICELQATSLCHLHPDLTIASLRLHHVLDSAPDYPREQELWCWTSSASAARACLLGLTQARWKGHEAFYIVEPEIAWGGSSPEIGALALLAESEWSRPGRFGRVEYDWWNGEGRERRGFWDCTKAERMLGWRGGV</sequence>
<dbReference type="PANTHER" id="PTHR43103">
    <property type="entry name" value="NUCLEOSIDE-DIPHOSPHATE-SUGAR EPIMERASE"/>
    <property type="match status" value="1"/>
</dbReference>
<dbReference type="Pfam" id="PF01370">
    <property type="entry name" value="Epimerase"/>
    <property type="match status" value="1"/>
</dbReference>
<dbReference type="RefSeq" id="XP_019042431.1">
    <property type="nucleotide sequence ID" value="XM_019195608.1"/>
</dbReference>